<name>A0ABW9K7X8_9FLAO</name>
<evidence type="ECO:0000313" key="9">
    <source>
        <dbReference type="Proteomes" id="UP001634154"/>
    </source>
</evidence>
<reference evidence="8 9" key="1">
    <citation type="submission" date="2024-12" db="EMBL/GenBank/DDBJ databases">
        <title>Draft genome sequence of Chryseobacterium kwangjuense AG447.</title>
        <authorList>
            <person name="Cheptsov V.S."/>
            <person name="Belov A."/>
            <person name="Zavarzina A.G."/>
        </authorList>
    </citation>
    <scope>NUCLEOTIDE SEQUENCE [LARGE SCALE GENOMIC DNA]</scope>
    <source>
        <strain evidence="8 9">AG447</strain>
    </source>
</reference>
<dbReference type="Pfam" id="PF00486">
    <property type="entry name" value="Trans_reg_C"/>
    <property type="match status" value="1"/>
</dbReference>
<organism evidence="8 9">
    <name type="scientific">Chryseobacterium kwangjuense</name>
    <dbReference type="NCBI Taxonomy" id="267125"/>
    <lineage>
        <taxon>Bacteria</taxon>
        <taxon>Pseudomonadati</taxon>
        <taxon>Bacteroidota</taxon>
        <taxon>Flavobacteriia</taxon>
        <taxon>Flavobacteriales</taxon>
        <taxon>Weeksellaceae</taxon>
        <taxon>Chryseobacterium group</taxon>
        <taxon>Chryseobacterium</taxon>
    </lineage>
</organism>
<feature type="domain" description="OmpR/PhoB-type" evidence="7">
    <location>
        <begin position="136"/>
        <end position="233"/>
    </location>
</feature>
<dbReference type="RefSeq" id="WP_409357512.1">
    <property type="nucleotide sequence ID" value="NZ_JBJXVJ010000003.1"/>
</dbReference>
<evidence type="ECO:0000256" key="4">
    <source>
        <dbReference type="PROSITE-ProRule" id="PRU00169"/>
    </source>
</evidence>
<dbReference type="PROSITE" id="PS50110">
    <property type="entry name" value="RESPONSE_REGULATORY"/>
    <property type="match status" value="1"/>
</dbReference>
<dbReference type="InterPro" id="IPR001789">
    <property type="entry name" value="Sig_transdc_resp-reg_receiver"/>
</dbReference>
<feature type="DNA-binding region" description="OmpR/PhoB-type" evidence="5">
    <location>
        <begin position="136"/>
        <end position="233"/>
    </location>
</feature>
<dbReference type="PANTHER" id="PTHR48111">
    <property type="entry name" value="REGULATOR OF RPOS"/>
    <property type="match status" value="1"/>
</dbReference>
<dbReference type="InterPro" id="IPR036388">
    <property type="entry name" value="WH-like_DNA-bd_sf"/>
</dbReference>
<dbReference type="EMBL" id="JBJXVJ010000003">
    <property type="protein sequence ID" value="MFN1218604.1"/>
    <property type="molecule type" value="Genomic_DNA"/>
</dbReference>
<dbReference type="SMART" id="SM00448">
    <property type="entry name" value="REC"/>
    <property type="match status" value="1"/>
</dbReference>
<dbReference type="Gene3D" id="1.10.10.10">
    <property type="entry name" value="Winged helix-like DNA-binding domain superfamily/Winged helix DNA-binding domain"/>
    <property type="match status" value="1"/>
</dbReference>
<dbReference type="InterPro" id="IPR016032">
    <property type="entry name" value="Sig_transdc_resp-reg_C-effctor"/>
</dbReference>
<dbReference type="InterPro" id="IPR001867">
    <property type="entry name" value="OmpR/PhoB-type_DNA-bd"/>
</dbReference>
<gene>
    <name evidence="8" type="ORF">ACKW6Q_16690</name>
</gene>
<evidence type="ECO:0000256" key="3">
    <source>
        <dbReference type="ARBA" id="ARBA00023125"/>
    </source>
</evidence>
<dbReference type="InterPro" id="IPR011006">
    <property type="entry name" value="CheY-like_superfamily"/>
</dbReference>
<dbReference type="Pfam" id="PF00072">
    <property type="entry name" value="Response_reg"/>
    <property type="match status" value="1"/>
</dbReference>
<dbReference type="CDD" id="cd17574">
    <property type="entry name" value="REC_OmpR"/>
    <property type="match status" value="1"/>
</dbReference>
<dbReference type="SUPFAM" id="SSF46894">
    <property type="entry name" value="C-terminal effector domain of the bipartite response regulators"/>
    <property type="match status" value="1"/>
</dbReference>
<feature type="modified residue" description="4-aspartylphosphate" evidence="4">
    <location>
        <position position="54"/>
    </location>
</feature>
<dbReference type="Proteomes" id="UP001634154">
    <property type="component" value="Unassembled WGS sequence"/>
</dbReference>
<dbReference type="InterPro" id="IPR039420">
    <property type="entry name" value="WalR-like"/>
</dbReference>
<dbReference type="SMART" id="SM00862">
    <property type="entry name" value="Trans_reg_C"/>
    <property type="match status" value="1"/>
</dbReference>
<dbReference type="CDD" id="cd00383">
    <property type="entry name" value="trans_reg_C"/>
    <property type="match status" value="1"/>
</dbReference>
<dbReference type="PANTHER" id="PTHR48111:SF40">
    <property type="entry name" value="PHOSPHATE REGULON TRANSCRIPTIONAL REGULATORY PROTEIN PHOB"/>
    <property type="match status" value="1"/>
</dbReference>
<keyword evidence="1 4" id="KW-0597">Phosphoprotein</keyword>
<protein>
    <submittedName>
        <fullName evidence="8">Response regulator transcription factor</fullName>
    </submittedName>
</protein>
<evidence type="ECO:0000313" key="8">
    <source>
        <dbReference type="EMBL" id="MFN1218604.1"/>
    </source>
</evidence>
<dbReference type="Gene3D" id="3.40.50.2300">
    <property type="match status" value="1"/>
</dbReference>
<sequence>MNKIKVLLVEDEAVLAMVVKETLEMKGFEIVIANNGVEGWTQFKNCKPDICVVDVMMPRKDGFSLVEDIRKVDDWVPIIFLTAKVQTIDVLKGLEIGGDDYMKKPFSMEELIMRIKKLVRRSSINSTENRMDSSLIENNTIGKFHFNFKNLELSYENTVINLSQREAELLNLLIIHKNQILERKTALIKLWGDDSVFTARSMDVYITRLRKFLALDSSVAILNIRGVGYRLID</sequence>
<accession>A0ABW9K7X8</accession>
<proteinExistence type="predicted"/>
<comment type="caution">
    <text evidence="8">The sequence shown here is derived from an EMBL/GenBank/DDBJ whole genome shotgun (WGS) entry which is preliminary data.</text>
</comment>
<keyword evidence="3 5" id="KW-0238">DNA-binding</keyword>
<evidence type="ECO:0000259" key="6">
    <source>
        <dbReference type="PROSITE" id="PS50110"/>
    </source>
</evidence>
<evidence type="ECO:0000256" key="2">
    <source>
        <dbReference type="ARBA" id="ARBA00023012"/>
    </source>
</evidence>
<evidence type="ECO:0000256" key="1">
    <source>
        <dbReference type="ARBA" id="ARBA00022553"/>
    </source>
</evidence>
<dbReference type="SUPFAM" id="SSF52172">
    <property type="entry name" value="CheY-like"/>
    <property type="match status" value="1"/>
</dbReference>
<dbReference type="Gene3D" id="6.10.250.690">
    <property type="match status" value="1"/>
</dbReference>
<keyword evidence="9" id="KW-1185">Reference proteome</keyword>
<dbReference type="PROSITE" id="PS51755">
    <property type="entry name" value="OMPR_PHOB"/>
    <property type="match status" value="1"/>
</dbReference>
<feature type="domain" description="Response regulatory" evidence="6">
    <location>
        <begin position="5"/>
        <end position="119"/>
    </location>
</feature>
<keyword evidence="2" id="KW-0902">Two-component regulatory system</keyword>
<evidence type="ECO:0000259" key="7">
    <source>
        <dbReference type="PROSITE" id="PS51755"/>
    </source>
</evidence>
<evidence type="ECO:0000256" key="5">
    <source>
        <dbReference type="PROSITE-ProRule" id="PRU01091"/>
    </source>
</evidence>